<sequence length="581" mass="67170">MDIGELLTYKPAPTPKRPNEGERNEDDDDAEYERHRKHRRTHASSSSRNRERDQKAKVERIKQEIEQISSAAKKAEEEEREKVQQIVDSVESTEGEVLDEAAMKRMILQFEKKALKNQEMRIKFPEMPEKFMESEVELNDCIVELHALATVPDLYPLMVELNAIPSLLELLSHENTDISVAVVDLLQELTDVDILHESKDGADALMEALISQQICPLLVANLERLDDSVKEESDGIHNTLAVFENITELRPEACADMAKQGLLQWLMRRLRVKAPFDNNKLYASEILSILLQNTPENRQMIGDMDGIDVILQQLAFYKRHDPSSSEEHEMMENLFNCLCSCLMYAPNRERFLRGEGLQLMNLMLREKKLSRNGSLKVLDHAMSGPEGRENCNKFVDILGLRTIFPLFMKTPKKNRKRILTTEEHEEHVVSIIATMLRNCRGPQRQRLLNKFTENDHEKVDRLMELHFKYLEKVEQVDQLIEDERRDLGEGEDSDEEDANYLRRLEGGLFTLQLVDFIILEACMGAASTVKQRVLQILNLRGKSVKTIRHVMREYAGNLGDAGDKEWRELEQQHILQLVDKF</sequence>
<evidence type="ECO:0000313" key="13">
    <source>
        <dbReference type="Proteomes" id="UP000515158"/>
    </source>
</evidence>
<dbReference type="Proteomes" id="UP000515158">
    <property type="component" value="Unplaced"/>
</dbReference>
<dbReference type="InterPro" id="IPR013180">
    <property type="entry name" value="CTNNBL1_N"/>
</dbReference>
<evidence type="ECO:0000256" key="6">
    <source>
        <dbReference type="ARBA" id="ARBA00058456"/>
    </source>
</evidence>
<evidence type="ECO:0000256" key="7">
    <source>
        <dbReference type="ARBA" id="ARBA00061776"/>
    </source>
</evidence>
<feature type="domain" description="Beta-catenin-like protein 1 N-terminal" evidence="12">
    <location>
        <begin position="76"/>
        <end position="183"/>
    </location>
</feature>
<proteinExistence type="predicted"/>
<dbReference type="RefSeq" id="XP_034238737.1">
    <property type="nucleotide sequence ID" value="XM_034382846.1"/>
</dbReference>
<dbReference type="SMART" id="SM01156">
    <property type="entry name" value="DUF1716"/>
    <property type="match status" value="1"/>
</dbReference>
<evidence type="ECO:0000256" key="10">
    <source>
        <dbReference type="PROSITE-ProRule" id="PRU00259"/>
    </source>
</evidence>
<dbReference type="Pfam" id="PF08216">
    <property type="entry name" value="CTNNBL"/>
    <property type="match status" value="1"/>
</dbReference>
<gene>
    <name evidence="14" type="primary">LOC117643770</name>
</gene>
<comment type="subcellular location">
    <subcellularLocation>
        <location evidence="1">Nucleus</location>
    </subcellularLocation>
</comment>
<protein>
    <recommendedName>
        <fullName evidence="8">Beta-catenin-like protein 1</fullName>
    </recommendedName>
    <alternativeName>
        <fullName evidence="9">Nuclear-associated protein</fullName>
    </alternativeName>
</protein>
<accession>A0A6P8YX15</accession>
<reference evidence="14" key="1">
    <citation type="submission" date="2025-08" db="UniProtKB">
        <authorList>
            <consortium name="RefSeq"/>
        </authorList>
    </citation>
    <scope>IDENTIFICATION</scope>
    <source>
        <tissue evidence="14">Total insect</tissue>
    </source>
</reference>
<keyword evidence="2" id="KW-0597">Phosphoprotein</keyword>
<dbReference type="PROSITE" id="PS50176">
    <property type="entry name" value="ARM_REPEAT"/>
    <property type="match status" value="1"/>
</dbReference>
<feature type="repeat" description="ARM" evidence="10">
    <location>
        <begin position="162"/>
        <end position="190"/>
    </location>
</feature>
<dbReference type="InterPro" id="IPR011989">
    <property type="entry name" value="ARM-like"/>
</dbReference>
<dbReference type="KEGG" id="tpal:117643770"/>
<keyword evidence="3" id="KW-0677">Repeat</keyword>
<comment type="subunit">
    <text evidence="7">Component of the PRP19-CDC5L splicing complex composed of a core complex comprising a homotetramer of PRPF19, CDC5L, PLRG1 and BCAS2, and at least three less stably associated proteins CTNNBL1, CWC15 and HSPA8. Interacts directly with CWC15 and CDC5L in the complex. Interacts with AICDA; the interaction is important for the antibody diversification activity of AICDA. Interacts with PRPF31 (via its NLS). Interacts (via its N-terminal NLS) with KPNA1 and KPNA2.</text>
</comment>
<dbReference type="AlphaFoldDB" id="A0A6P8YX15"/>
<dbReference type="Gene3D" id="1.25.10.10">
    <property type="entry name" value="Leucine-rich Repeat Variant"/>
    <property type="match status" value="1"/>
</dbReference>
<dbReference type="GO" id="GO:0005681">
    <property type="term" value="C:spliceosomal complex"/>
    <property type="evidence" value="ECO:0007669"/>
    <property type="project" value="TreeGrafter"/>
</dbReference>
<dbReference type="InterPro" id="IPR039678">
    <property type="entry name" value="CTNNBL1"/>
</dbReference>
<evidence type="ECO:0000256" key="1">
    <source>
        <dbReference type="ARBA" id="ARBA00004123"/>
    </source>
</evidence>
<keyword evidence="5" id="KW-0539">Nucleus</keyword>
<dbReference type="GeneID" id="117643770"/>
<dbReference type="InParanoid" id="A0A6P8YX15"/>
<feature type="region of interest" description="Disordered" evidence="11">
    <location>
        <begin position="1"/>
        <end position="64"/>
    </location>
</feature>
<dbReference type="PANTHER" id="PTHR14978">
    <property type="entry name" value="BETA-CATENIN-LIKE PROTEIN 1 NUCLEAR ASSOCIATED PROTEIN"/>
    <property type="match status" value="1"/>
</dbReference>
<dbReference type="FunCoup" id="A0A6P8YX15">
    <property type="interactions" value="2458"/>
</dbReference>
<keyword evidence="13" id="KW-1185">Reference proteome</keyword>
<dbReference type="PANTHER" id="PTHR14978:SF0">
    <property type="entry name" value="BETA-CATENIN-LIKE PROTEIN 1"/>
    <property type="match status" value="1"/>
</dbReference>
<feature type="compositionally biased region" description="Basic and acidic residues" evidence="11">
    <location>
        <begin position="48"/>
        <end position="64"/>
    </location>
</feature>
<evidence type="ECO:0000256" key="4">
    <source>
        <dbReference type="ARBA" id="ARBA00023054"/>
    </source>
</evidence>
<evidence type="ECO:0000256" key="8">
    <source>
        <dbReference type="ARBA" id="ARBA00070106"/>
    </source>
</evidence>
<dbReference type="SUPFAM" id="SSF48371">
    <property type="entry name" value="ARM repeat"/>
    <property type="match status" value="1"/>
</dbReference>
<evidence type="ECO:0000256" key="2">
    <source>
        <dbReference type="ARBA" id="ARBA00022553"/>
    </source>
</evidence>
<evidence type="ECO:0000313" key="14">
    <source>
        <dbReference type="RefSeq" id="XP_034238737.1"/>
    </source>
</evidence>
<evidence type="ECO:0000256" key="5">
    <source>
        <dbReference type="ARBA" id="ARBA00023242"/>
    </source>
</evidence>
<evidence type="ECO:0000256" key="9">
    <source>
        <dbReference type="ARBA" id="ARBA00083862"/>
    </source>
</evidence>
<dbReference type="FunFam" id="1.25.10.10:FF:001136">
    <property type="entry name" value="Beta-catenin-like protein 1"/>
    <property type="match status" value="1"/>
</dbReference>
<dbReference type="InterPro" id="IPR016024">
    <property type="entry name" value="ARM-type_fold"/>
</dbReference>
<evidence type="ECO:0000259" key="12">
    <source>
        <dbReference type="SMART" id="SM01156"/>
    </source>
</evidence>
<evidence type="ECO:0000256" key="11">
    <source>
        <dbReference type="SAM" id="MobiDB-lite"/>
    </source>
</evidence>
<evidence type="ECO:0000256" key="3">
    <source>
        <dbReference type="ARBA" id="ARBA00022737"/>
    </source>
</evidence>
<dbReference type="GO" id="GO:0010467">
    <property type="term" value="P:gene expression"/>
    <property type="evidence" value="ECO:0007669"/>
    <property type="project" value="UniProtKB-ARBA"/>
</dbReference>
<organism evidence="14">
    <name type="scientific">Thrips palmi</name>
    <name type="common">Melon thrips</name>
    <dbReference type="NCBI Taxonomy" id="161013"/>
    <lineage>
        <taxon>Eukaryota</taxon>
        <taxon>Metazoa</taxon>
        <taxon>Ecdysozoa</taxon>
        <taxon>Arthropoda</taxon>
        <taxon>Hexapoda</taxon>
        <taxon>Insecta</taxon>
        <taxon>Pterygota</taxon>
        <taxon>Neoptera</taxon>
        <taxon>Paraneoptera</taxon>
        <taxon>Thysanoptera</taxon>
        <taxon>Terebrantia</taxon>
        <taxon>Thripoidea</taxon>
        <taxon>Thripidae</taxon>
        <taxon>Thrips</taxon>
    </lineage>
</organism>
<comment type="function">
    <text evidence="6">Component of the PRP19-CDC5L complex that forms an integral part of the spliceosome and is required for activating pre-mRNA splicing. Participates in AID/AICDA-mediated somatic hypermutation (SHM) and class-switch recombination (CSR), 2 processes resulting in the production of high-affinity, mutated isotype-switched antibodies.</text>
</comment>
<dbReference type="InterPro" id="IPR000225">
    <property type="entry name" value="Armadillo"/>
</dbReference>
<keyword evidence="4" id="KW-0175">Coiled coil</keyword>
<name>A0A6P8YX15_THRPL</name>
<dbReference type="OrthoDB" id="1898821at2759"/>